<dbReference type="PANTHER" id="PTHR30461:SF2">
    <property type="entry name" value="SERINE RECOMBINASE PINE-RELATED"/>
    <property type="match status" value="1"/>
</dbReference>
<dbReference type="Pfam" id="PF07508">
    <property type="entry name" value="Recombinase"/>
    <property type="match status" value="1"/>
</dbReference>
<dbReference type="CDD" id="cd00338">
    <property type="entry name" value="Ser_Recombinase"/>
    <property type="match status" value="1"/>
</dbReference>
<dbReference type="GO" id="GO:0003677">
    <property type="term" value="F:DNA binding"/>
    <property type="evidence" value="ECO:0007669"/>
    <property type="project" value="UniProtKB-KW"/>
</dbReference>
<evidence type="ECO:0000259" key="3">
    <source>
        <dbReference type="PROSITE" id="PS51736"/>
    </source>
</evidence>
<dbReference type="Gene3D" id="3.40.50.1390">
    <property type="entry name" value="Resolvase, N-terminal catalytic domain"/>
    <property type="match status" value="1"/>
</dbReference>
<dbReference type="GO" id="GO:0000150">
    <property type="term" value="F:DNA strand exchange activity"/>
    <property type="evidence" value="ECO:0007669"/>
    <property type="project" value="InterPro"/>
</dbReference>
<proteinExistence type="predicted"/>
<sequence>MKTKLYSYIRFSSMKQADGSSFERQKRTAKEIAAKYDLELVTSYQDFGVSAFKGANSKTGALSRFLDEIGRSVPVGSWLVVENLDRISRQSVIEAQELFLSIIRRGITIVTGMDGKVYSKESVNANPIDLLLSVMLFARANEESQTKRNRTNSSALLKVKAHQENPQNPAVAIEEVGRNIWWADTSSGYVLPHPVYFPVIKKIVELKQNGYSNGRVLDYLNERIAPPNYTTNKDTPKKWARSMLARMFSNRALLGIKEITIEGVTYELKDYYPRVMEDAEFYQLKKTIGLRSFSYPTKSSPVITLLSGAGLLRCGHCGASMVKRSGASKERLAQYRYMCDGADSRRTNCDHPNWGFRGDQLDKAVLQLLADKIWIAEDKANPIPGMQAQIEDISRKIDNLISLSAMTGATKELADQITTLNHEREAIYNQIKVIEENMYSVDSQGWEKLAQFDLEDVCSEERLKVRLKIKEAVKSIKCYKIDTNYNHFVMEYIDGKTQRIVIERSRRNRKGRIFVDVKTINDRQILESNGLVLHPCLEMLTDKNWKPEEEQPGLLQEFGI</sequence>
<protein>
    <submittedName>
        <fullName evidence="4">Recombinase family protein</fullName>
    </submittedName>
</protein>
<dbReference type="Gene3D" id="3.90.1750.20">
    <property type="entry name" value="Putative Large Serine Recombinase, Chain B, Domain 2"/>
    <property type="match status" value="1"/>
</dbReference>
<dbReference type="PANTHER" id="PTHR30461">
    <property type="entry name" value="DNA-INVERTASE FROM LAMBDOID PROPHAGE"/>
    <property type="match status" value="1"/>
</dbReference>
<reference evidence="4" key="1">
    <citation type="submission" date="2020-02" db="EMBL/GenBank/DDBJ databases">
        <authorList>
            <consortium name="GenomeTrakr network: Whole genome sequencing for foodborne pathogen traceback"/>
        </authorList>
    </citation>
    <scope>NUCLEOTIDE SEQUENCE</scope>
    <source>
        <strain evidence="4">CFSAN046653</strain>
    </source>
</reference>
<evidence type="ECO:0000256" key="1">
    <source>
        <dbReference type="ARBA" id="ARBA00023125"/>
    </source>
</evidence>
<dbReference type="AlphaFoldDB" id="A0AAI9B3J0"/>
<gene>
    <name evidence="4" type="ORF">BCB93_000778</name>
</gene>
<keyword evidence="1" id="KW-0238">DNA-binding</keyword>
<dbReference type="SUPFAM" id="SSF53041">
    <property type="entry name" value="Resolvase-like"/>
    <property type="match status" value="1"/>
</dbReference>
<name>A0AAI9B3J0_ECOLX</name>
<dbReference type="Pfam" id="PF00239">
    <property type="entry name" value="Resolvase"/>
    <property type="match status" value="1"/>
</dbReference>
<keyword evidence="2" id="KW-0233">DNA recombination</keyword>
<dbReference type="RefSeq" id="WP_065226246.1">
    <property type="nucleotide sequence ID" value="NZ_CP015229.1"/>
</dbReference>
<organism evidence="4 5">
    <name type="scientific">Escherichia coli</name>
    <dbReference type="NCBI Taxonomy" id="562"/>
    <lineage>
        <taxon>Bacteria</taxon>
        <taxon>Pseudomonadati</taxon>
        <taxon>Pseudomonadota</taxon>
        <taxon>Gammaproteobacteria</taxon>
        <taxon>Enterobacterales</taxon>
        <taxon>Enterobacteriaceae</taxon>
        <taxon>Escherichia</taxon>
    </lineage>
</organism>
<dbReference type="InterPro" id="IPR006119">
    <property type="entry name" value="Resolv_N"/>
</dbReference>
<evidence type="ECO:0000256" key="2">
    <source>
        <dbReference type="ARBA" id="ARBA00023172"/>
    </source>
</evidence>
<dbReference type="InterPro" id="IPR025827">
    <property type="entry name" value="Zn_ribbon_recom_dom"/>
</dbReference>
<evidence type="ECO:0000313" key="4">
    <source>
        <dbReference type="EMBL" id="EFI6951196.1"/>
    </source>
</evidence>
<dbReference type="PROSITE" id="PS51736">
    <property type="entry name" value="RECOMBINASES_3"/>
    <property type="match status" value="1"/>
</dbReference>
<dbReference type="InterPro" id="IPR011109">
    <property type="entry name" value="DNA_bind_recombinase_dom"/>
</dbReference>
<evidence type="ECO:0000313" key="5">
    <source>
        <dbReference type="Proteomes" id="UP000775646"/>
    </source>
</evidence>
<feature type="domain" description="Resolvase/invertase-type recombinase catalytic" evidence="3">
    <location>
        <begin position="4"/>
        <end position="162"/>
    </location>
</feature>
<dbReference type="InterPro" id="IPR036162">
    <property type="entry name" value="Resolvase-like_N_sf"/>
</dbReference>
<dbReference type="SMART" id="SM00857">
    <property type="entry name" value="Resolvase"/>
    <property type="match status" value="1"/>
</dbReference>
<accession>A0AAI9B3J0</accession>
<comment type="caution">
    <text evidence="4">The sequence shown here is derived from an EMBL/GenBank/DDBJ whole genome shotgun (WGS) entry which is preliminary data.</text>
</comment>
<dbReference type="InterPro" id="IPR038109">
    <property type="entry name" value="DNA_bind_recomb_sf"/>
</dbReference>
<dbReference type="InterPro" id="IPR050639">
    <property type="entry name" value="SSR_resolvase"/>
</dbReference>
<dbReference type="Proteomes" id="UP000775646">
    <property type="component" value="Unassembled WGS sequence"/>
</dbReference>
<dbReference type="EMBL" id="AASZRA010000003">
    <property type="protein sequence ID" value="EFI6951196.1"/>
    <property type="molecule type" value="Genomic_DNA"/>
</dbReference>
<dbReference type="Pfam" id="PF13408">
    <property type="entry name" value="Zn_ribbon_recom"/>
    <property type="match status" value="1"/>
</dbReference>